<keyword evidence="2" id="KW-0326">Glycosidase</keyword>
<dbReference type="GO" id="GO:0006152">
    <property type="term" value="P:purine nucleoside catabolic process"/>
    <property type="evidence" value="ECO:0007669"/>
    <property type="project" value="TreeGrafter"/>
</dbReference>
<dbReference type="InterPro" id="IPR015910">
    <property type="entry name" value="I/U_nuclsd_hydro_CS"/>
</dbReference>
<dbReference type="PANTHER" id="PTHR12304">
    <property type="entry name" value="INOSINE-URIDINE PREFERRING NUCLEOSIDE HYDROLASE"/>
    <property type="match status" value="1"/>
</dbReference>
<reference evidence="4 5" key="1">
    <citation type="submission" date="2018-10" db="EMBL/GenBank/DDBJ databases">
        <title>Natronolimnobius sp. XQ-INN 246 isolated from Inner Mongolia Autonomous Region of China.</title>
        <authorList>
            <person name="Xue Q."/>
        </authorList>
    </citation>
    <scope>NUCLEOTIDE SEQUENCE [LARGE SCALE GENOMIC DNA]</scope>
    <source>
        <strain evidence="4 5">XQ-INN 246</strain>
    </source>
</reference>
<dbReference type="GO" id="GO:0005829">
    <property type="term" value="C:cytosol"/>
    <property type="evidence" value="ECO:0007669"/>
    <property type="project" value="TreeGrafter"/>
</dbReference>
<dbReference type="RefSeq" id="WP_141464968.1">
    <property type="nucleotide sequence ID" value="NZ_RBZW01000031.1"/>
</dbReference>
<dbReference type="Gene3D" id="3.90.245.10">
    <property type="entry name" value="Ribonucleoside hydrolase-like"/>
    <property type="match status" value="1"/>
</dbReference>
<dbReference type="InterPro" id="IPR036452">
    <property type="entry name" value="Ribo_hydro-like"/>
</dbReference>
<dbReference type="InterPro" id="IPR023186">
    <property type="entry name" value="IUNH"/>
</dbReference>
<dbReference type="SUPFAM" id="SSF53590">
    <property type="entry name" value="Nucleoside hydrolase"/>
    <property type="match status" value="1"/>
</dbReference>
<dbReference type="PANTHER" id="PTHR12304:SF4">
    <property type="entry name" value="URIDINE NUCLEOSIDASE"/>
    <property type="match status" value="1"/>
</dbReference>
<dbReference type="Proteomes" id="UP000318864">
    <property type="component" value="Unassembled WGS sequence"/>
</dbReference>
<dbReference type="OrthoDB" id="33780at2157"/>
<accession>A0A4S3TKD4</accession>
<dbReference type="Pfam" id="PF01156">
    <property type="entry name" value="IU_nuc_hydro"/>
    <property type="match status" value="1"/>
</dbReference>
<protein>
    <submittedName>
        <fullName evidence="4">Nucleoside hydrolase</fullName>
    </submittedName>
</protein>
<name>A0A4S3TKD4_9EURY</name>
<feature type="domain" description="Inosine/uridine-preferring nucleoside hydrolase" evidence="3">
    <location>
        <begin position="5"/>
        <end position="299"/>
    </location>
</feature>
<proteinExistence type="predicted"/>
<keyword evidence="5" id="KW-1185">Reference proteome</keyword>
<dbReference type="InterPro" id="IPR001910">
    <property type="entry name" value="Inosine/uridine_hydrolase_dom"/>
</dbReference>
<organism evidence="4 5">
    <name type="scientific">Salinadaptatus halalkaliphilus</name>
    <dbReference type="NCBI Taxonomy" id="2419781"/>
    <lineage>
        <taxon>Archaea</taxon>
        <taxon>Methanobacteriati</taxon>
        <taxon>Methanobacteriota</taxon>
        <taxon>Stenosarchaea group</taxon>
        <taxon>Halobacteria</taxon>
        <taxon>Halobacteriales</taxon>
        <taxon>Natrialbaceae</taxon>
        <taxon>Salinadaptatus</taxon>
    </lineage>
</organism>
<dbReference type="GO" id="GO:0045437">
    <property type="term" value="F:uridine nucleosidase activity"/>
    <property type="evidence" value="ECO:0007669"/>
    <property type="project" value="UniProtKB-ARBA"/>
</dbReference>
<evidence type="ECO:0000256" key="1">
    <source>
        <dbReference type="ARBA" id="ARBA00022801"/>
    </source>
</evidence>
<evidence type="ECO:0000313" key="5">
    <source>
        <dbReference type="Proteomes" id="UP000318864"/>
    </source>
</evidence>
<comment type="caution">
    <text evidence="4">The sequence shown here is derived from an EMBL/GenBank/DDBJ whole genome shotgun (WGS) entry which is preliminary data.</text>
</comment>
<sequence>MTRPLLIDTDPGCDDAVALALALEHAALEVVGLTTVHGNAPVAATTENARSILELVGRTDVPIARGADRPLTADLNTAEHVHGEGGITGDLPAPTAATEPVEAHAAQFIVEQARRHAGELTLAAIGPLTNVALALAIEPDLPDLLEEFVVMGGAAFDPGNVTPLAEANFHSDPEAAYRAVRDAEPTIIGLDVTTHATLPPERVDGLTRDGPLERSLAAWPTYYDEDQLARYDIETAAIHDALAIAWLVDESILEIEPYYMTVGTDSDIARGKLVCDAIGVTGEEPNGAVALEADYERYHEVLSASLERTLSVAEPTP</sequence>
<keyword evidence="1 4" id="KW-0378">Hydrolase</keyword>
<evidence type="ECO:0000256" key="2">
    <source>
        <dbReference type="ARBA" id="ARBA00023295"/>
    </source>
</evidence>
<evidence type="ECO:0000313" key="4">
    <source>
        <dbReference type="EMBL" id="THE64582.1"/>
    </source>
</evidence>
<evidence type="ECO:0000259" key="3">
    <source>
        <dbReference type="Pfam" id="PF01156"/>
    </source>
</evidence>
<dbReference type="EMBL" id="RBZW01000031">
    <property type="protein sequence ID" value="THE64582.1"/>
    <property type="molecule type" value="Genomic_DNA"/>
</dbReference>
<gene>
    <name evidence="4" type="ORF">D8Y22_12200</name>
</gene>
<dbReference type="AlphaFoldDB" id="A0A4S3TKD4"/>
<dbReference type="PROSITE" id="PS01247">
    <property type="entry name" value="IUNH"/>
    <property type="match status" value="1"/>
</dbReference>
<dbReference type="GO" id="GO:0008477">
    <property type="term" value="F:purine nucleosidase activity"/>
    <property type="evidence" value="ECO:0007669"/>
    <property type="project" value="TreeGrafter"/>
</dbReference>